<sequence>MSDEPPSRPVHVVAGVIRDNRGRVLLARRTEGRDLAGRWEFPGGKVEPGESPEAALARELHEELGITVEIGEPLISVPQDYPGKRLRLDVRDIRHWRGPARGRENQALAWVPMQKLPNYSMPPADVPVVAALLQPDRYLVTPAPRHGEEDAWLDALDRALAAGVRRVQLRAAGANPTGGGDGQVAAEAQLGNWRSLVEEAVDRCRRAGAEVLVNADTELANEHRIGVHLTALQLAGQGERPVPAGVPLAASCHSVQELRAAEALGCDFAVVGAIRETPSHPGQNGIGWDAFARMREHVSIPLYAIGGLTPEDIPAARQQGAQGIAAIRALWPE</sequence>
<evidence type="ECO:0000256" key="17">
    <source>
        <dbReference type="PIRSR" id="PIRSR603561-1"/>
    </source>
</evidence>
<comment type="similarity">
    <text evidence="2 19">Belongs to the Nudix hydrolase family.</text>
</comment>
<dbReference type="SUPFAM" id="SSF55811">
    <property type="entry name" value="Nudix"/>
    <property type="match status" value="1"/>
</dbReference>
<comment type="catalytic activity">
    <reaction evidence="10">
        <text>8-oxo-dGTP + H2O = 8-oxo-dGMP + diphosphate + H(+)</text>
        <dbReference type="Rhea" id="RHEA:31575"/>
        <dbReference type="ChEBI" id="CHEBI:15377"/>
        <dbReference type="ChEBI" id="CHEBI:15378"/>
        <dbReference type="ChEBI" id="CHEBI:33019"/>
        <dbReference type="ChEBI" id="CHEBI:63224"/>
        <dbReference type="ChEBI" id="CHEBI:77896"/>
        <dbReference type="EC" id="3.6.1.55"/>
    </reaction>
</comment>
<feature type="domain" description="Nudix hydrolase" evidence="20">
    <location>
        <begin position="7"/>
        <end position="134"/>
    </location>
</feature>
<dbReference type="InterPro" id="IPR020476">
    <property type="entry name" value="Nudix_hydrolase"/>
</dbReference>
<dbReference type="GO" id="GO:0008413">
    <property type="term" value="F:8-oxo-7,8-dihydroguanosine triphosphate pyrophosphatase activity"/>
    <property type="evidence" value="ECO:0007669"/>
    <property type="project" value="InterPro"/>
</dbReference>
<evidence type="ECO:0000256" key="4">
    <source>
        <dbReference type="ARBA" id="ARBA00022705"/>
    </source>
</evidence>
<dbReference type="InterPro" id="IPR000086">
    <property type="entry name" value="NUDIX_hydrolase_dom"/>
</dbReference>
<dbReference type="OrthoDB" id="9810648at2"/>
<evidence type="ECO:0000256" key="16">
    <source>
        <dbReference type="ARBA" id="ARBA00042798"/>
    </source>
</evidence>
<evidence type="ECO:0000313" key="22">
    <source>
        <dbReference type="Proteomes" id="UP000190061"/>
    </source>
</evidence>
<keyword evidence="7 19" id="KW-0378">Hydrolase</keyword>
<dbReference type="NCBIfam" id="NF006530">
    <property type="entry name" value="PRK08999.1"/>
    <property type="match status" value="1"/>
</dbReference>
<dbReference type="InterPro" id="IPR036206">
    <property type="entry name" value="ThiamineP_synth_sf"/>
</dbReference>
<evidence type="ECO:0000313" key="21">
    <source>
        <dbReference type="EMBL" id="SKA19529.1"/>
    </source>
</evidence>
<dbReference type="GO" id="GO:0044715">
    <property type="term" value="F:8-oxo-dGDP phosphatase activity"/>
    <property type="evidence" value="ECO:0007669"/>
    <property type="project" value="TreeGrafter"/>
</dbReference>
<dbReference type="PANTHER" id="PTHR47707:SF1">
    <property type="entry name" value="NUDIX HYDROLASE FAMILY PROTEIN"/>
    <property type="match status" value="1"/>
</dbReference>
<keyword evidence="9" id="KW-0234">DNA repair</keyword>
<dbReference type="InterPro" id="IPR015797">
    <property type="entry name" value="NUDIX_hydrolase-like_dom_sf"/>
</dbReference>
<dbReference type="Gene3D" id="3.20.20.70">
    <property type="entry name" value="Aldolase class I"/>
    <property type="match status" value="1"/>
</dbReference>
<protein>
    <recommendedName>
        <fullName evidence="13">8-oxo-dGTP diphosphatase</fullName>
        <ecNumber evidence="12">3.6.1.55</ecNumber>
    </recommendedName>
    <alternativeName>
        <fullName evidence="16">7,8-dihydro-8-oxoguanine-triphosphatase</fullName>
    </alternativeName>
    <alternativeName>
        <fullName evidence="15">Mutator protein MutT</fullName>
    </alternativeName>
    <alternativeName>
        <fullName evidence="14">dGTP pyrophosphohydrolase</fullName>
    </alternativeName>
</protein>
<reference evidence="21 22" key="1">
    <citation type="submission" date="2017-02" db="EMBL/GenBank/DDBJ databases">
        <authorList>
            <person name="Peterson S.W."/>
        </authorList>
    </citation>
    <scope>NUCLEOTIDE SEQUENCE [LARGE SCALE GENOMIC DNA]</scope>
    <source>
        <strain evidence="21 22">DSM 21749</strain>
    </source>
</reference>
<dbReference type="InterPro" id="IPR020084">
    <property type="entry name" value="NUDIX_hydrolase_CS"/>
</dbReference>
<evidence type="ECO:0000256" key="9">
    <source>
        <dbReference type="ARBA" id="ARBA00023204"/>
    </source>
</evidence>
<dbReference type="Proteomes" id="UP000190061">
    <property type="component" value="Unassembled WGS sequence"/>
</dbReference>
<keyword evidence="6" id="KW-0227">DNA damage</keyword>
<dbReference type="GO" id="GO:0009228">
    <property type="term" value="P:thiamine biosynthetic process"/>
    <property type="evidence" value="ECO:0007669"/>
    <property type="project" value="UniProtKB-KW"/>
</dbReference>
<dbReference type="InterPro" id="IPR022998">
    <property type="entry name" value="ThiamineP_synth_TenI"/>
</dbReference>
<keyword evidence="3" id="KW-0515">Mutator protein</keyword>
<evidence type="ECO:0000256" key="15">
    <source>
        <dbReference type="ARBA" id="ARBA00041979"/>
    </source>
</evidence>
<evidence type="ECO:0000256" key="6">
    <source>
        <dbReference type="ARBA" id="ARBA00022763"/>
    </source>
</evidence>
<keyword evidence="5 18" id="KW-0479">Metal-binding</keyword>
<feature type="binding site" evidence="17">
    <location>
        <position position="29"/>
    </location>
    <ligand>
        <name>8-oxo-dGTP</name>
        <dbReference type="ChEBI" id="CHEBI:77896"/>
    </ligand>
</feature>
<evidence type="ECO:0000256" key="8">
    <source>
        <dbReference type="ARBA" id="ARBA00022842"/>
    </source>
</evidence>
<dbReference type="InterPro" id="IPR047127">
    <property type="entry name" value="MutT-like"/>
</dbReference>
<feature type="binding site" evidence="18">
    <location>
        <position position="43"/>
    </location>
    <ligand>
        <name>Mg(2+)</name>
        <dbReference type="ChEBI" id="CHEBI:18420"/>
    </ligand>
</feature>
<evidence type="ECO:0000256" key="13">
    <source>
        <dbReference type="ARBA" id="ARBA00040794"/>
    </source>
</evidence>
<organism evidence="21 22">
    <name type="scientific">Lysobacter spongiicola DSM 21749</name>
    <dbReference type="NCBI Taxonomy" id="1122188"/>
    <lineage>
        <taxon>Bacteria</taxon>
        <taxon>Pseudomonadati</taxon>
        <taxon>Pseudomonadota</taxon>
        <taxon>Gammaproteobacteria</taxon>
        <taxon>Lysobacterales</taxon>
        <taxon>Lysobacteraceae</taxon>
        <taxon>Novilysobacter</taxon>
    </lineage>
</organism>
<proteinExistence type="inferred from homology"/>
<evidence type="ECO:0000256" key="11">
    <source>
        <dbReference type="ARBA" id="ARBA00036904"/>
    </source>
</evidence>
<gene>
    <name evidence="21" type="ORF">SAMN02745674_02358</name>
</gene>
<dbReference type="CDD" id="cd03425">
    <property type="entry name" value="NUDIX_MutT_NudA_like"/>
    <property type="match status" value="1"/>
</dbReference>
<comment type="cofactor">
    <cofactor evidence="1 18">
        <name>Mg(2+)</name>
        <dbReference type="ChEBI" id="CHEBI:18420"/>
    </cofactor>
</comment>
<dbReference type="GO" id="GO:0035539">
    <property type="term" value="F:8-oxo-7,8-dihydrodeoxyguanosine triphosphate pyrophosphatase activity"/>
    <property type="evidence" value="ECO:0007669"/>
    <property type="project" value="UniProtKB-EC"/>
</dbReference>
<dbReference type="PROSITE" id="PS00893">
    <property type="entry name" value="NUDIX_BOX"/>
    <property type="match status" value="1"/>
</dbReference>
<evidence type="ECO:0000256" key="3">
    <source>
        <dbReference type="ARBA" id="ARBA00022457"/>
    </source>
</evidence>
<keyword evidence="22" id="KW-1185">Reference proteome</keyword>
<dbReference type="SUPFAM" id="SSF51391">
    <property type="entry name" value="Thiamin phosphate synthase"/>
    <property type="match status" value="1"/>
</dbReference>
<dbReference type="EMBL" id="FUXP01000011">
    <property type="protein sequence ID" value="SKA19529.1"/>
    <property type="molecule type" value="Genomic_DNA"/>
</dbReference>
<evidence type="ECO:0000256" key="2">
    <source>
        <dbReference type="ARBA" id="ARBA00005582"/>
    </source>
</evidence>
<feature type="binding site" evidence="17">
    <location>
        <begin position="40"/>
        <end position="43"/>
    </location>
    <ligand>
        <name>8-oxo-dGTP</name>
        <dbReference type="ChEBI" id="CHEBI:77896"/>
    </ligand>
</feature>
<dbReference type="NCBIfam" id="TIGR00586">
    <property type="entry name" value="mutt"/>
    <property type="match status" value="1"/>
</dbReference>
<evidence type="ECO:0000256" key="7">
    <source>
        <dbReference type="ARBA" id="ARBA00022801"/>
    </source>
</evidence>
<evidence type="ECO:0000256" key="19">
    <source>
        <dbReference type="RuleBase" id="RU003476"/>
    </source>
</evidence>
<dbReference type="Gene3D" id="3.90.79.10">
    <property type="entry name" value="Nucleoside Triphosphate Pyrophosphohydrolase"/>
    <property type="match status" value="1"/>
</dbReference>
<evidence type="ECO:0000256" key="1">
    <source>
        <dbReference type="ARBA" id="ARBA00001946"/>
    </source>
</evidence>
<dbReference type="Pfam" id="PF02581">
    <property type="entry name" value="TMP-TENI"/>
    <property type="match status" value="1"/>
</dbReference>
<evidence type="ECO:0000256" key="5">
    <source>
        <dbReference type="ARBA" id="ARBA00022723"/>
    </source>
</evidence>
<comment type="catalytic activity">
    <reaction evidence="11">
        <text>8-oxo-GTP + H2O = 8-oxo-GMP + diphosphate + H(+)</text>
        <dbReference type="Rhea" id="RHEA:67616"/>
        <dbReference type="ChEBI" id="CHEBI:15377"/>
        <dbReference type="ChEBI" id="CHEBI:15378"/>
        <dbReference type="ChEBI" id="CHEBI:33019"/>
        <dbReference type="ChEBI" id="CHEBI:143553"/>
        <dbReference type="ChEBI" id="CHEBI:145694"/>
    </reaction>
</comment>
<dbReference type="STRING" id="1122188.SAMN02745674_02358"/>
<dbReference type="PANTHER" id="PTHR47707">
    <property type="entry name" value="8-OXO-DGTP DIPHOSPHATASE"/>
    <property type="match status" value="1"/>
</dbReference>
<dbReference type="GO" id="GO:0006260">
    <property type="term" value="P:DNA replication"/>
    <property type="evidence" value="ECO:0007669"/>
    <property type="project" value="UniProtKB-KW"/>
</dbReference>
<evidence type="ECO:0000256" key="10">
    <source>
        <dbReference type="ARBA" id="ARBA00035861"/>
    </source>
</evidence>
<dbReference type="GO" id="GO:0006281">
    <property type="term" value="P:DNA repair"/>
    <property type="evidence" value="ECO:0007669"/>
    <property type="project" value="UniProtKB-KW"/>
</dbReference>
<evidence type="ECO:0000259" key="20">
    <source>
        <dbReference type="PROSITE" id="PS51462"/>
    </source>
</evidence>
<dbReference type="GO" id="GO:0044716">
    <property type="term" value="F:8-oxo-GDP phosphatase activity"/>
    <property type="evidence" value="ECO:0007669"/>
    <property type="project" value="TreeGrafter"/>
</dbReference>
<accession>A0A1T4RU75</accession>
<feature type="binding site" evidence="18">
    <location>
        <position position="63"/>
    </location>
    <ligand>
        <name>Mg(2+)</name>
        <dbReference type="ChEBI" id="CHEBI:18420"/>
    </ligand>
</feature>
<dbReference type="CDD" id="cd00564">
    <property type="entry name" value="TMP_TenI"/>
    <property type="match status" value="1"/>
</dbReference>
<keyword evidence="4" id="KW-0235">DNA replication</keyword>
<dbReference type="GO" id="GO:0046872">
    <property type="term" value="F:metal ion binding"/>
    <property type="evidence" value="ECO:0007669"/>
    <property type="project" value="UniProtKB-KW"/>
</dbReference>
<dbReference type="AlphaFoldDB" id="A0A1T4RU75"/>
<evidence type="ECO:0000256" key="18">
    <source>
        <dbReference type="PIRSR" id="PIRSR603561-2"/>
    </source>
</evidence>
<dbReference type="PROSITE" id="PS51462">
    <property type="entry name" value="NUDIX"/>
    <property type="match status" value="1"/>
</dbReference>
<name>A0A1T4RU75_9GAMM</name>
<dbReference type="FunFam" id="3.90.79.10:FF:000014">
    <property type="entry name" value="8-oxo-dGTP diphosphatase MutT"/>
    <property type="match status" value="1"/>
</dbReference>
<evidence type="ECO:0000256" key="14">
    <source>
        <dbReference type="ARBA" id="ARBA00041592"/>
    </source>
</evidence>
<dbReference type="EC" id="3.6.1.55" evidence="12"/>
<keyword evidence="8 18" id="KW-0460">Magnesium</keyword>
<dbReference type="RefSeq" id="WP_078758913.1">
    <property type="nucleotide sequence ID" value="NZ_FUXP01000011.1"/>
</dbReference>
<dbReference type="PRINTS" id="PR00502">
    <property type="entry name" value="NUDIXFAMILY"/>
</dbReference>
<dbReference type="InterPro" id="IPR003561">
    <property type="entry name" value="Mutator_MutT"/>
</dbReference>
<evidence type="ECO:0000256" key="12">
    <source>
        <dbReference type="ARBA" id="ARBA00038905"/>
    </source>
</evidence>
<dbReference type="Pfam" id="PF00293">
    <property type="entry name" value="NUDIX"/>
    <property type="match status" value="1"/>
</dbReference>
<dbReference type="InterPro" id="IPR013785">
    <property type="entry name" value="Aldolase_TIM"/>
</dbReference>